<reference evidence="1" key="1">
    <citation type="journal article" date="2021" name="Genome Biol. Evol.">
        <title>A High-Quality Reference Genome for a Parasitic Bivalve with Doubly Uniparental Inheritance (Bivalvia: Unionida).</title>
        <authorList>
            <person name="Smith C.H."/>
        </authorList>
    </citation>
    <scope>NUCLEOTIDE SEQUENCE</scope>
    <source>
        <strain evidence="1">CHS0354</strain>
    </source>
</reference>
<comment type="caution">
    <text evidence="1">The sequence shown here is derived from an EMBL/GenBank/DDBJ whole genome shotgun (WGS) entry which is preliminary data.</text>
</comment>
<dbReference type="EMBL" id="JAEAOA010002224">
    <property type="protein sequence ID" value="KAK3593087.1"/>
    <property type="molecule type" value="Genomic_DNA"/>
</dbReference>
<accession>A0AAE0VXQ8</accession>
<sequence length="71" mass="7692">MLPQGGYGDSVLWELKGCGTQKTVEYGDTARPEDNLQGTNKSAIRVVHEPDPTQGGVLVISIYSLVRDACR</sequence>
<dbReference type="AlphaFoldDB" id="A0AAE0VXQ8"/>
<dbReference type="Proteomes" id="UP001195483">
    <property type="component" value="Unassembled WGS sequence"/>
</dbReference>
<gene>
    <name evidence="1" type="ORF">CHS0354_038124</name>
</gene>
<protein>
    <submittedName>
        <fullName evidence="1">Uncharacterized protein</fullName>
    </submittedName>
</protein>
<organism evidence="1 2">
    <name type="scientific">Potamilus streckersoni</name>
    <dbReference type="NCBI Taxonomy" id="2493646"/>
    <lineage>
        <taxon>Eukaryota</taxon>
        <taxon>Metazoa</taxon>
        <taxon>Spiralia</taxon>
        <taxon>Lophotrochozoa</taxon>
        <taxon>Mollusca</taxon>
        <taxon>Bivalvia</taxon>
        <taxon>Autobranchia</taxon>
        <taxon>Heteroconchia</taxon>
        <taxon>Palaeoheterodonta</taxon>
        <taxon>Unionida</taxon>
        <taxon>Unionoidea</taxon>
        <taxon>Unionidae</taxon>
        <taxon>Ambleminae</taxon>
        <taxon>Lampsilini</taxon>
        <taxon>Potamilus</taxon>
    </lineage>
</organism>
<reference evidence="1" key="3">
    <citation type="submission" date="2023-05" db="EMBL/GenBank/DDBJ databases">
        <authorList>
            <person name="Smith C.H."/>
        </authorList>
    </citation>
    <scope>NUCLEOTIDE SEQUENCE</scope>
    <source>
        <strain evidence="1">CHS0354</strain>
        <tissue evidence="1">Mantle</tissue>
    </source>
</reference>
<keyword evidence="2" id="KW-1185">Reference proteome</keyword>
<evidence type="ECO:0000313" key="2">
    <source>
        <dbReference type="Proteomes" id="UP001195483"/>
    </source>
</evidence>
<evidence type="ECO:0000313" key="1">
    <source>
        <dbReference type="EMBL" id="KAK3593087.1"/>
    </source>
</evidence>
<reference evidence="1" key="2">
    <citation type="journal article" date="2021" name="Genome Biol. Evol.">
        <title>Developing a high-quality reference genome for a parasitic bivalve with doubly uniparental inheritance (Bivalvia: Unionida).</title>
        <authorList>
            <person name="Smith C.H."/>
        </authorList>
    </citation>
    <scope>NUCLEOTIDE SEQUENCE</scope>
    <source>
        <strain evidence="1">CHS0354</strain>
        <tissue evidence="1">Mantle</tissue>
    </source>
</reference>
<name>A0AAE0VXQ8_9BIVA</name>
<proteinExistence type="predicted"/>